<keyword evidence="3" id="KW-1185">Reference proteome</keyword>
<gene>
    <name evidence="2" type="ORF">M3N64_13380</name>
</gene>
<comment type="caution">
    <text evidence="2">The sequence shown here is derived from an EMBL/GenBank/DDBJ whole genome shotgun (WGS) entry which is preliminary data.</text>
</comment>
<proteinExistence type="predicted"/>
<dbReference type="PROSITE" id="PS51186">
    <property type="entry name" value="GNAT"/>
    <property type="match status" value="1"/>
</dbReference>
<dbReference type="RefSeq" id="WP_249103754.1">
    <property type="nucleotide sequence ID" value="NZ_JAMAST010000026.1"/>
</dbReference>
<evidence type="ECO:0000313" key="2">
    <source>
        <dbReference type="EMBL" id="MCL1632912.1"/>
    </source>
</evidence>
<organism evidence="2 3">
    <name type="scientific">Sporolactobacillus mangiferae</name>
    <dbReference type="NCBI Taxonomy" id="2940498"/>
    <lineage>
        <taxon>Bacteria</taxon>
        <taxon>Bacillati</taxon>
        <taxon>Bacillota</taxon>
        <taxon>Bacilli</taxon>
        <taxon>Bacillales</taxon>
        <taxon>Sporolactobacillaceae</taxon>
        <taxon>Sporolactobacillus</taxon>
    </lineage>
</organism>
<accession>A0ABT0MDG3</accession>
<dbReference type="CDD" id="cd04301">
    <property type="entry name" value="NAT_SF"/>
    <property type="match status" value="1"/>
</dbReference>
<dbReference type="EMBL" id="JAMAST010000026">
    <property type="protein sequence ID" value="MCL1632912.1"/>
    <property type="molecule type" value="Genomic_DNA"/>
</dbReference>
<feature type="domain" description="N-acetyltransferase" evidence="1">
    <location>
        <begin position="21"/>
        <end position="168"/>
    </location>
</feature>
<name>A0ABT0MDG3_9BACL</name>
<dbReference type="Gene3D" id="3.40.630.30">
    <property type="match status" value="1"/>
</dbReference>
<reference evidence="2 3" key="1">
    <citation type="submission" date="2022-05" db="EMBL/GenBank/DDBJ databases">
        <title>Sporolactobacillus sp nov CPB3-1, isolated from tree bark (Mangifera indica L.).</title>
        <authorList>
            <person name="Phuengjayaem S."/>
            <person name="Tanasupawat S."/>
        </authorList>
    </citation>
    <scope>NUCLEOTIDE SEQUENCE [LARGE SCALE GENOMIC DNA]</scope>
    <source>
        <strain evidence="2 3">CPB3-1</strain>
    </source>
</reference>
<dbReference type="Pfam" id="PF00583">
    <property type="entry name" value="Acetyltransf_1"/>
    <property type="match status" value="1"/>
</dbReference>
<protein>
    <submittedName>
        <fullName evidence="2">GNAT family N-acetyltransferase</fullName>
    </submittedName>
</protein>
<dbReference type="InterPro" id="IPR016181">
    <property type="entry name" value="Acyl_CoA_acyltransferase"/>
</dbReference>
<evidence type="ECO:0000313" key="3">
    <source>
        <dbReference type="Proteomes" id="UP001203004"/>
    </source>
</evidence>
<dbReference type="SUPFAM" id="SSF55729">
    <property type="entry name" value="Acyl-CoA N-acyltransferases (Nat)"/>
    <property type="match status" value="1"/>
</dbReference>
<sequence length="168" mass="19422">MDLFQEKQPDILSVSTNLRLTKFRTIIPEALGWYQDETMLRMISRASPLAYDEARLSRMYHYLEQHGELYYIEYANKDSFVPIGDVTLCPRDLPIVIGNPAFRGNGIGTQVIRSLAERAFTMGMHEVYVQEIYDENTASRKAFEHCGFRKDAQTSFGHAYRLNASEFH</sequence>
<dbReference type="InterPro" id="IPR000182">
    <property type="entry name" value="GNAT_dom"/>
</dbReference>
<dbReference type="Proteomes" id="UP001203004">
    <property type="component" value="Unassembled WGS sequence"/>
</dbReference>
<evidence type="ECO:0000259" key="1">
    <source>
        <dbReference type="PROSITE" id="PS51186"/>
    </source>
</evidence>